<reference evidence="1" key="1">
    <citation type="journal article" date="2014" name="Front. Microbiol.">
        <title>High frequency of phylogenetically diverse reductive dehalogenase-homologous genes in deep subseafloor sedimentary metagenomes.</title>
        <authorList>
            <person name="Kawai M."/>
            <person name="Futagami T."/>
            <person name="Toyoda A."/>
            <person name="Takaki Y."/>
            <person name="Nishi S."/>
            <person name="Hori S."/>
            <person name="Arai W."/>
            <person name="Tsubouchi T."/>
            <person name="Morono Y."/>
            <person name="Uchiyama I."/>
            <person name="Ito T."/>
            <person name="Fujiyama A."/>
            <person name="Inagaki F."/>
            <person name="Takami H."/>
        </authorList>
    </citation>
    <scope>NUCLEOTIDE SEQUENCE</scope>
    <source>
        <strain evidence="1">Expedition CK06-06</strain>
    </source>
</reference>
<dbReference type="SUPFAM" id="SSF50199">
    <property type="entry name" value="Staphylococcal nuclease"/>
    <property type="match status" value="1"/>
</dbReference>
<accession>X1D7H9</accession>
<dbReference type="Gene3D" id="2.40.50.90">
    <property type="match status" value="1"/>
</dbReference>
<sequence length="115" mass="13252">MTDFTLDSATHGLLDIDVLGGERPYPQTIVGGLAPIHDFIRFPELTNSQMSELYYQSPHKQITESFRCECIKVIDGDTIRVKWFERDFDFPVRVLEINAPELNEAHGQEVKDWLV</sequence>
<name>X1D7H9_9ZZZZ</name>
<evidence type="ECO:0000313" key="1">
    <source>
        <dbReference type="EMBL" id="GAH04240.1"/>
    </source>
</evidence>
<dbReference type="InterPro" id="IPR035437">
    <property type="entry name" value="SNase_OB-fold_sf"/>
</dbReference>
<feature type="non-terminal residue" evidence="1">
    <location>
        <position position="115"/>
    </location>
</feature>
<organism evidence="1">
    <name type="scientific">marine sediment metagenome</name>
    <dbReference type="NCBI Taxonomy" id="412755"/>
    <lineage>
        <taxon>unclassified sequences</taxon>
        <taxon>metagenomes</taxon>
        <taxon>ecological metagenomes</taxon>
    </lineage>
</organism>
<dbReference type="EMBL" id="BART01025767">
    <property type="protein sequence ID" value="GAH04240.1"/>
    <property type="molecule type" value="Genomic_DNA"/>
</dbReference>
<gene>
    <name evidence="1" type="ORF">S01H4_46158</name>
</gene>
<comment type="caution">
    <text evidence="1">The sequence shown here is derived from an EMBL/GenBank/DDBJ whole genome shotgun (WGS) entry which is preliminary data.</text>
</comment>
<evidence type="ECO:0008006" key="2">
    <source>
        <dbReference type="Google" id="ProtNLM"/>
    </source>
</evidence>
<protein>
    <recommendedName>
        <fullName evidence="2">TNase-like domain-containing protein</fullName>
    </recommendedName>
</protein>
<dbReference type="AlphaFoldDB" id="X1D7H9"/>
<proteinExistence type="predicted"/>